<proteinExistence type="inferred from homology"/>
<comment type="cofactor">
    <cofactor evidence="16 19">
        <name>heme b</name>
        <dbReference type="ChEBI" id="CHEBI:60344"/>
    </cofactor>
    <text evidence="16 19">Binds 1 heme b (iron(II)-protoporphyrin IX) group per subunit.</text>
</comment>
<dbReference type="FunFam" id="1.10.420.10:FF:000007">
    <property type="entry name" value="Peroxidase"/>
    <property type="match status" value="1"/>
</dbReference>
<gene>
    <name evidence="21" type="ORF">RND81_03G100200</name>
</gene>
<feature type="binding site" evidence="16">
    <location>
        <position position="72"/>
    </location>
    <ligand>
        <name>Ca(2+)</name>
        <dbReference type="ChEBI" id="CHEBI:29108"/>
        <label>1</label>
    </ligand>
</feature>
<feature type="signal peptide" evidence="19">
    <location>
        <begin position="1"/>
        <end position="16"/>
    </location>
</feature>
<keyword evidence="9 19" id="KW-0732">Signal</keyword>
<dbReference type="SUPFAM" id="SSF48113">
    <property type="entry name" value="Heme-dependent peroxidases"/>
    <property type="match status" value="1"/>
</dbReference>
<dbReference type="Pfam" id="PF00141">
    <property type="entry name" value="peroxidase"/>
    <property type="match status" value="1"/>
</dbReference>
<keyword evidence="7 19" id="KW-0349">Heme</keyword>
<reference evidence="21" key="1">
    <citation type="submission" date="2024-03" db="EMBL/GenBank/DDBJ databases">
        <title>WGS assembly of Saponaria officinalis var. Norfolk2.</title>
        <authorList>
            <person name="Jenkins J."/>
            <person name="Shu S."/>
            <person name="Grimwood J."/>
            <person name="Barry K."/>
            <person name="Goodstein D."/>
            <person name="Schmutz J."/>
            <person name="Leebens-Mack J."/>
            <person name="Osbourn A."/>
        </authorList>
    </citation>
    <scope>NUCLEOTIDE SEQUENCE [LARGE SCALE GENOMIC DNA]</scope>
    <source>
        <strain evidence="21">JIC</strain>
    </source>
</reference>
<feature type="binding site" evidence="16">
    <location>
        <position position="68"/>
    </location>
    <ligand>
        <name>Ca(2+)</name>
        <dbReference type="ChEBI" id="CHEBI:29108"/>
        <label>1</label>
    </ligand>
</feature>
<feature type="binding site" evidence="16">
    <location>
        <position position="70"/>
    </location>
    <ligand>
        <name>Ca(2+)</name>
        <dbReference type="ChEBI" id="CHEBI:29108"/>
        <label>1</label>
    </ligand>
</feature>
<name>A0AAW1M5R2_SAPOF</name>
<dbReference type="PANTHER" id="PTHR31517:SF11">
    <property type="entry name" value="PEROXIDASE 31"/>
    <property type="match status" value="1"/>
</dbReference>
<feature type="chain" id="PRO_5043101141" description="Peroxidase" evidence="19">
    <location>
        <begin position="17"/>
        <end position="326"/>
    </location>
</feature>
<evidence type="ECO:0000256" key="9">
    <source>
        <dbReference type="ARBA" id="ARBA00022729"/>
    </source>
</evidence>
<keyword evidence="11 16" id="KW-0408">Iron</keyword>
<dbReference type="AlphaFoldDB" id="A0AAW1M5R2"/>
<dbReference type="PROSITE" id="PS50873">
    <property type="entry name" value="PEROXIDASE_4"/>
    <property type="match status" value="1"/>
</dbReference>
<dbReference type="GO" id="GO:0006979">
    <property type="term" value="P:response to oxidative stress"/>
    <property type="evidence" value="ECO:0007669"/>
    <property type="project" value="UniProtKB-UniRule"/>
</dbReference>
<keyword evidence="12 18" id="KW-1015">Disulfide bond</keyword>
<evidence type="ECO:0000256" key="6">
    <source>
        <dbReference type="ARBA" id="ARBA00022559"/>
    </source>
</evidence>
<comment type="caution">
    <text evidence="21">The sequence shown here is derived from an EMBL/GenBank/DDBJ whole genome shotgun (WGS) entry which is preliminary data.</text>
</comment>
<dbReference type="PRINTS" id="PR00461">
    <property type="entry name" value="PLPEROXIDASE"/>
</dbReference>
<feature type="binding site" evidence="15">
    <location>
        <position position="160"/>
    </location>
    <ligand>
        <name>substrate</name>
    </ligand>
</feature>
<dbReference type="PRINTS" id="PR00458">
    <property type="entry name" value="PEROXIDASE"/>
</dbReference>
<evidence type="ECO:0000256" key="15">
    <source>
        <dbReference type="PIRSR" id="PIRSR600823-2"/>
    </source>
</evidence>
<dbReference type="FunFam" id="1.10.520.10:FF:000008">
    <property type="entry name" value="Peroxidase"/>
    <property type="match status" value="1"/>
</dbReference>
<dbReference type="PROSITE" id="PS00435">
    <property type="entry name" value="PEROXIDASE_1"/>
    <property type="match status" value="1"/>
</dbReference>
<dbReference type="InterPro" id="IPR019793">
    <property type="entry name" value="Peroxidases_heam-ligand_BS"/>
</dbReference>
<comment type="similarity">
    <text evidence="3">Belongs to the peroxidase family. Ascorbate peroxidase subfamily.</text>
</comment>
<dbReference type="InterPro" id="IPR002016">
    <property type="entry name" value="Haem_peroxidase"/>
</dbReference>
<evidence type="ECO:0000256" key="19">
    <source>
        <dbReference type="RuleBase" id="RU362060"/>
    </source>
</evidence>
<feature type="disulfide bond" evidence="18">
    <location>
        <begin position="118"/>
        <end position="320"/>
    </location>
</feature>
<evidence type="ECO:0000256" key="18">
    <source>
        <dbReference type="PIRSR" id="PIRSR600823-5"/>
    </source>
</evidence>
<evidence type="ECO:0000256" key="14">
    <source>
        <dbReference type="PIRSR" id="PIRSR600823-1"/>
    </source>
</evidence>
<evidence type="ECO:0000256" key="13">
    <source>
        <dbReference type="ARBA" id="ARBA00023324"/>
    </source>
</evidence>
<dbReference type="GO" id="GO:0046872">
    <property type="term" value="F:metal ion binding"/>
    <property type="evidence" value="ECO:0007669"/>
    <property type="project" value="UniProtKB-UniRule"/>
</dbReference>
<dbReference type="PANTHER" id="PTHR31517">
    <property type="match status" value="1"/>
</dbReference>
<keyword evidence="10 19" id="KW-0560">Oxidoreductase</keyword>
<evidence type="ECO:0000256" key="1">
    <source>
        <dbReference type="ARBA" id="ARBA00000189"/>
    </source>
</evidence>
<feature type="disulfide bond" evidence="18">
    <location>
        <begin position="197"/>
        <end position="230"/>
    </location>
</feature>
<dbReference type="GO" id="GO:0020037">
    <property type="term" value="F:heme binding"/>
    <property type="evidence" value="ECO:0007669"/>
    <property type="project" value="UniProtKB-UniRule"/>
</dbReference>
<comment type="catalytic activity">
    <reaction evidence="1 19">
        <text>2 a phenolic donor + H2O2 = 2 a phenolic radical donor + 2 H2O</text>
        <dbReference type="Rhea" id="RHEA:56136"/>
        <dbReference type="ChEBI" id="CHEBI:15377"/>
        <dbReference type="ChEBI" id="CHEBI:16240"/>
        <dbReference type="ChEBI" id="CHEBI:139520"/>
        <dbReference type="ChEBI" id="CHEBI:139521"/>
        <dbReference type="EC" id="1.11.1.7"/>
    </reaction>
</comment>
<dbReference type="Gene3D" id="1.10.420.10">
    <property type="entry name" value="Peroxidase, domain 2"/>
    <property type="match status" value="1"/>
</dbReference>
<keyword evidence="6 19" id="KW-0575">Peroxidase</keyword>
<feature type="binding site" description="axial binding residue" evidence="16">
    <location>
        <position position="190"/>
    </location>
    <ligand>
        <name>heme b</name>
        <dbReference type="ChEBI" id="CHEBI:60344"/>
    </ligand>
    <ligandPart>
        <name>Fe</name>
        <dbReference type="ChEBI" id="CHEBI:18248"/>
    </ligandPart>
</feature>
<dbReference type="InterPro" id="IPR033905">
    <property type="entry name" value="Secretory_peroxidase"/>
</dbReference>
<feature type="disulfide bond" evidence="18">
    <location>
        <begin position="31"/>
        <end position="112"/>
    </location>
</feature>
<feature type="binding site" evidence="16">
    <location>
        <position position="247"/>
    </location>
    <ligand>
        <name>Ca(2+)</name>
        <dbReference type="ChEBI" id="CHEBI:29108"/>
        <label>2</label>
    </ligand>
</feature>
<dbReference type="PROSITE" id="PS00436">
    <property type="entry name" value="PEROXIDASE_2"/>
    <property type="match status" value="1"/>
</dbReference>
<feature type="binding site" evidence="16">
    <location>
        <position position="244"/>
    </location>
    <ligand>
        <name>Ca(2+)</name>
        <dbReference type="ChEBI" id="CHEBI:29108"/>
        <label>2</label>
    </ligand>
</feature>
<sequence>MTFHMLFLLLLTVVVATSHPQLSLDYYSKTCPNFQQIMEQTTTDKQIKSPTTAAASLRLFFHDCLVTGCDASTLITSTPFLSAERDADINLSLPGDGFDVVVRAKAALELHCPGVVSCSDILAVATRNLVSFVGGPFYSVLLGRKDGLVSNASLTVNRLPKPDMSLDKMLAIFADLGFSTREMVALGGAHTIGFSHCKEFVSGLYNFNHTRGHVDPTYNPRLAHGLARACSDYKRNPTLSVFNDIITPNKFDNVYYKNLPKGLGLLRSDRLLYTDPRTRPFVDLYARYQRVFFDDFGKAMQKLGLIGVKVGRHGEIRRRCDAFNSA</sequence>
<evidence type="ECO:0000256" key="4">
    <source>
        <dbReference type="ARBA" id="ARBA00012313"/>
    </source>
</evidence>
<evidence type="ECO:0000256" key="10">
    <source>
        <dbReference type="ARBA" id="ARBA00023002"/>
    </source>
</evidence>
<dbReference type="InterPro" id="IPR000823">
    <property type="entry name" value="Peroxidase_pln"/>
</dbReference>
<evidence type="ECO:0000256" key="12">
    <source>
        <dbReference type="ARBA" id="ARBA00023157"/>
    </source>
</evidence>
<protein>
    <recommendedName>
        <fullName evidence="4 19">Peroxidase</fullName>
        <ecNumber evidence="4 19">1.11.1.7</ecNumber>
    </recommendedName>
</protein>
<dbReference type="CDD" id="cd00693">
    <property type="entry name" value="secretory_peroxidase"/>
    <property type="match status" value="1"/>
</dbReference>
<feature type="disulfide bond" evidence="18">
    <location>
        <begin position="64"/>
        <end position="69"/>
    </location>
</feature>
<dbReference type="EMBL" id="JBDFQZ010000003">
    <property type="protein sequence ID" value="KAK9741364.1"/>
    <property type="molecule type" value="Genomic_DNA"/>
</dbReference>
<feature type="site" description="Transition state stabilizer" evidence="17">
    <location>
        <position position="58"/>
    </location>
</feature>
<keyword evidence="8 16" id="KW-0479">Metal-binding</keyword>
<evidence type="ECO:0000256" key="16">
    <source>
        <dbReference type="PIRSR" id="PIRSR600823-3"/>
    </source>
</evidence>
<feature type="active site" description="Proton acceptor" evidence="14">
    <location>
        <position position="62"/>
    </location>
</feature>
<evidence type="ECO:0000256" key="5">
    <source>
        <dbReference type="ARBA" id="ARBA00022525"/>
    </source>
</evidence>
<feature type="binding site" evidence="16">
    <location>
        <position position="252"/>
    </location>
    <ligand>
        <name>Ca(2+)</name>
        <dbReference type="ChEBI" id="CHEBI:29108"/>
        <label>2</label>
    </ligand>
</feature>
<evidence type="ECO:0000313" key="22">
    <source>
        <dbReference type="Proteomes" id="UP001443914"/>
    </source>
</evidence>
<evidence type="ECO:0000256" key="8">
    <source>
        <dbReference type="ARBA" id="ARBA00022723"/>
    </source>
</evidence>
<feature type="binding site" evidence="16">
    <location>
        <position position="66"/>
    </location>
    <ligand>
        <name>Ca(2+)</name>
        <dbReference type="ChEBI" id="CHEBI:29108"/>
        <label>1</label>
    </ligand>
</feature>
<dbReference type="Gene3D" id="1.10.520.10">
    <property type="match status" value="1"/>
</dbReference>
<dbReference type="GO" id="GO:0042744">
    <property type="term" value="P:hydrogen peroxide catabolic process"/>
    <property type="evidence" value="ECO:0007669"/>
    <property type="project" value="UniProtKB-KW"/>
</dbReference>
<dbReference type="Proteomes" id="UP001443914">
    <property type="component" value="Unassembled WGS sequence"/>
</dbReference>
<evidence type="ECO:0000313" key="21">
    <source>
        <dbReference type="EMBL" id="KAK9741364.1"/>
    </source>
</evidence>
<dbReference type="GO" id="GO:0005576">
    <property type="term" value="C:extracellular region"/>
    <property type="evidence" value="ECO:0007669"/>
    <property type="project" value="UniProtKB-SubCell"/>
</dbReference>
<comment type="cofactor">
    <cofactor evidence="16 19">
        <name>Ca(2+)</name>
        <dbReference type="ChEBI" id="CHEBI:29108"/>
    </cofactor>
    <text evidence="16 19">Binds 2 calcium ions per subunit.</text>
</comment>
<keyword evidence="16 19" id="KW-0106">Calcium</keyword>
<evidence type="ECO:0000256" key="2">
    <source>
        <dbReference type="ARBA" id="ARBA00002322"/>
    </source>
</evidence>
<dbReference type="InterPro" id="IPR010255">
    <property type="entry name" value="Haem_peroxidase_sf"/>
</dbReference>
<feature type="domain" description="Plant heme peroxidase family profile" evidence="20">
    <location>
        <begin position="21"/>
        <end position="324"/>
    </location>
</feature>
<feature type="binding site" evidence="16">
    <location>
        <position position="84"/>
    </location>
    <ligand>
        <name>Ca(2+)</name>
        <dbReference type="ChEBI" id="CHEBI:29108"/>
        <label>1</label>
    </ligand>
</feature>
<evidence type="ECO:0000259" key="20">
    <source>
        <dbReference type="PROSITE" id="PS50873"/>
    </source>
</evidence>
<feature type="binding site" evidence="16">
    <location>
        <position position="191"/>
    </location>
    <ligand>
        <name>Ca(2+)</name>
        <dbReference type="ChEBI" id="CHEBI:29108"/>
        <label>2</label>
    </ligand>
</feature>
<keyword evidence="13 19" id="KW-0376">Hydrogen peroxide</keyword>
<evidence type="ECO:0000256" key="11">
    <source>
        <dbReference type="ARBA" id="ARBA00023004"/>
    </source>
</evidence>
<evidence type="ECO:0000256" key="17">
    <source>
        <dbReference type="PIRSR" id="PIRSR600823-4"/>
    </source>
</evidence>
<keyword evidence="5 19" id="KW-0964">Secreted</keyword>
<dbReference type="GO" id="GO:0140825">
    <property type="term" value="F:lactoperoxidase activity"/>
    <property type="evidence" value="ECO:0007669"/>
    <property type="project" value="UniProtKB-EC"/>
</dbReference>
<dbReference type="EC" id="1.11.1.7" evidence="4 19"/>
<organism evidence="21 22">
    <name type="scientific">Saponaria officinalis</name>
    <name type="common">Common soapwort</name>
    <name type="synonym">Lychnis saponaria</name>
    <dbReference type="NCBI Taxonomy" id="3572"/>
    <lineage>
        <taxon>Eukaryota</taxon>
        <taxon>Viridiplantae</taxon>
        <taxon>Streptophyta</taxon>
        <taxon>Embryophyta</taxon>
        <taxon>Tracheophyta</taxon>
        <taxon>Spermatophyta</taxon>
        <taxon>Magnoliopsida</taxon>
        <taxon>eudicotyledons</taxon>
        <taxon>Gunneridae</taxon>
        <taxon>Pentapetalae</taxon>
        <taxon>Caryophyllales</taxon>
        <taxon>Caryophyllaceae</taxon>
        <taxon>Caryophylleae</taxon>
        <taxon>Saponaria</taxon>
    </lineage>
</organism>
<accession>A0AAW1M5R2</accession>
<evidence type="ECO:0000256" key="3">
    <source>
        <dbReference type="ARBA" id="ARBA00006873"/>
    </source>
</evidence>
<comment type="function">
    <text evidence="2">Removal of H(2)O(2), oxidation of toxic reductants, biosynthesis and degradation of lignin, suberization, auxin catabolism, response to environmental stresses such as wounding, pathogen attack and oxidative stress. These functions might be dependent on each isozyme/isoform in each plant tissue.</text>
</comment>
<comment type="subcellular location">
    <subcellularLocation>
        <location evidence="19">Secreted</location>
    </subcellularLocation>
</comment>
<evidence type="ECO:0000256" key="7">
    <source>
        <dbReference type="ARBA" id="ARBA00022617"/>
    </source>
</evidence>
<feature type="binding site" evidence="16">
    <location>
        <position position="63"/>
    </location>
    <ligand>
        <name>Ca(2+)</name>
        <dbReference type="ChEBI" id="CHEBI:29108"/>
        <label>1</label>
    </ligand>
</feature>
<keyword evidence="22" id="KW-1185">Reference proteome</keyword>
<comment type="similarity">
    <text evidence="19">Belongs to the peroxidase family. Classical plant (class III) peroxidase subfamily.</text>
</comment>
<dbReference type="InterPro" id="IPR019794">
    <property type="entry name" value="Peroxidases_AS"/>
</dbReference>